<dbReference type="EMBL" id="JABZRD010000404">
    <property type="protein sequence ID" value="MBF1284190.1"/>
    <property type="molecule type" value="Genomic_DNA"/>
</dbReference>
<dbReference type="Pfam" id="PF05973">
    <property type="entry name" value="Gp49"/>
    <property type="match status" value="1"/>
</dbReference>
<dbReference type="InterPro" id="IPR009241">
    <property type="entry name" value="HigB-like"/>
</dbReference>
<proteinExistence type="predicted"/>
<evidence type="ECO:0000313" key="1">
    <source>
        <dbReference type="EMBL" id="MBF1284190.1"/>
    </source>
</evidence>
<dbReference type="Proteomes" id="UP000709351">
    <property type="component" value="Unassembled WGS sequence"/>
</dbReference>
<organism evidence="1 2">
    <name type="scientific">Oribacterium parvum</name>
    <dbReference type="NCBI Taxonomy" id="1501329"/>
    <lineage>
        <taxon>Bacteria</taxon>
        <taxon>Bacillati</taxon>
        <taxon>Bacillota</taxon>
        <taxon>Clostridia</taxon>
        <taxon>Lachnospirales</taxon>
        <taxon>Lachnospiraceae</taxon>
        <taxon>Oribacterium</taxon>
    </lineage>
</organism>
<name>A0A930GY74_9FIRM</name>
<evidence type="ECO:0000313" key="2">
    <source>
        <dbReference type="Proteomes" id="UP000709351"/>
    </source>
</evidence>
<reference evidence="1" key="1">
    <citation type="submission" date="2020-04" db="EMBL/GenBank/DDBJ databases">
        <title>Deep metagenomics examines the oral microbiome during advanced dental caries in children, revealing novel taxa and co-occurrences with host molecules.</title>
        <authorList>
            <person name="Baker J.L."/>
            <person name="Morton J.T."/>
            <person name="Dinis M."/>
            <person name="Alvarez R."/>
            <person name="Tran N.C."/>
            <person name="Knight R."/>
            <person name="Edlund A."/>
        </authorList>
    </citation>
    <scope>NUCLEOTIDE SEQUENCE</scope>
    <source>
        <strain evidence="1">JCVI_24_bin.2</strain>
    </source>
</reference>
<protein>
    <submittedName>
        <fullName evidence="1">Type II toxin-antitoxin system RelE/ParE family toxin</fullName>
    </submittedName>
</protein>
<accession>A0A930GY74</accession>
<comment type="caution">
    <text evidence="1">The sequence shown here is derived from an EMBL/GenBank/DDBJ whole genome shotgun (WGS) entry which is preliminary data.</text>
</comment>
<sequence>MNEVVTMRFTVEFYEKENGEIPVINFIDSLEPKLGAKVLSLIEILEEKGNQLRLPYSECLEDGIFELRCKFGSDITR</sequence>
<gene>
    <name evidence="1" type="ORF">HXM93_06650</name>
</gene>
<dbReference type="AlphaFoldDB" id="A0A930GY74"/>
<feature type="non-terminal residue" evidence="1">
    <location>
        <position position="77"/>
    </location>
</feature>